<dbReference type="HOGENOM" id="CLU_155666_0_0_2"/>
<evidence type="ECO:0000313" key="4">
    <source>
        <dbReference type="Proteomes" id="UP000030710"/>
    </source>
</evidence>
<evidence type="ECO:0000313" key="3">
    <source>
        <dbReference type="EMBL" id="ERG96170.1"/>
    </source>
</evidence>
<reference evidence="3 4" key="1">
    <citation type="journal article" date="2013" name="PLoS ONE">
        <title>Assembly-driven community genomics of a hypersaline microbial ecosystem.</title>
        <authorList>
            <person name="Podell S."/>
            <person name="Ugalde J.A."/>
            <person name="Narasingarao P."/>
            <person name="Banfield J.F."/>
            <person name="Heidelberg K.B."/>
            <person name="Allen E.E."/>
        </authorList>
    </citation>
    <scope>NUCLEOTIDE SEQUENCE [LARGE SCALE GENOMIC DNA]</scope>
    <source>
        <strain evidence="4">J07HQW2</strain>
    </source>
</reference>
<evidence type="ECO:0000256" key="1">
    <source>
        <dbReference type="SAM" id="MobiDB-lite"/>
    </source>
</evidence>
<dbReference type="EMBL" id="KE356561">
    <property type="protein sequence ID" value="ERG96170.1"/>
    <property type="molecule type" value="Genomic_DNA"/>
</dbReference>
<dbReference type="InterPro" id="IPR055977">
    <property type="entry name" value="DUF7555"/>
</dbReference>
<dbReference type="AlphaFoldDB" id="U1NGB6"/>
<feature type="compositionally biased region" description="Polar residues" evidence="1">
    <location>
        <begin position="73"/>
        <end position="91"/>
    </location>
</feature>
<keyword evidence="2" id="KW-1133">Transmembrane helix</keyword>
<evidence type="ECO:0000256" key="2">
    <source>
        <dbReference type="SAM" id="Phobius"/>
    </source>
</evidence>
<keyword evidence="2" id="KW-0472">Membrane</keyword>
<dbReference type="Pfam" id="PF24432">
    <property type="entry name" value="DUF7555"/>
    <property type="match status" value="1"/>
</dbReference>
<dbReference type="RefSeq" id="WP_021055638.1">
    <property type="nucleotide sequence ID" value="NZ_KE356561.1"/>
</dbReference>
<organism evidence="3 4">
    <name type="scientific">Haloquadratum walsbyi J07HQW2</name>
    <dbReference type="NCBI Taxonomy" id="1238425"/>
    <lineage>
        <taxon>Archaea</taxon>
        <taxon>Methanobacteriati</taxon>
        <taxon>Methanobacteriota</taxon>
        <taxon>Stenosarchaea group</taxon>
        <taxon>Halobacteria</taxon>
        <taxon>Halobacteriales</taxon>
        <taxon>Haloferacaceae</taxon>
        <taxon>Haloquadratum</taxon>
    </lineage>
</organism>
<dbReference type="eggNOG" id="arCOG06421">
    <property type="taxonomic scope" value="Archaea"/>
</dbReference>
<keyword evidence="2" id="KW-0812">Transmembrane</keyword>
<feature type="region of interest" description="Disordered" evidence="1">
    <location>
        <begin position="71"/>
        <end position="91"/>
    </location>
</feature>
<feature type="transmembrane region" description="Helical" evidence="2">
    <location>
        <begin position="14"/>
        <end position="40"/>
    </location>
</feature>
<gene>
    <name evidence="3" type="ORF">J07HQW2_02640</name>
</gene>
<dbReference type="Proteomes" id="UP000030710">
    <property type="component" value="Unassembled WGS sequence"/>
</dbReference>
<feature type="transmembrane region" description="Helical" evidence="2">
    <location>
        <begin position="46"/>
        <end position="62"/>
    </location>
</feature>
<accession>U1NGB6</accession>
<protein>
    <submittedName>
        <fullName evidence="3">Uncharacterized protein</fullName>
    </submittedName>
</protein>
<dbReference type="STRING" id="1238425.J07HQW2_02640"/>
<sequence>MTQISKLTLQLTDFLLWVLFTSTVTVITSGVTALIIWANLIAVKNALFAVGIVLFGIGSIGIQPERIRRRATNTRSAGATESSSGTRPQVSLGQFSVDTNAEYGFEQRIQTIPPLRDNRLSFGERISRDWKIFATSLLVLATSLYFEIGLDVHI</sequence>
<proteinExistence type="predicted"/>
<name>U1NGB6_9EURY</name>